<dbReference type="AlphaFoldDB" id="A0A0S4KFH0"/>
<dbReference type="EMBL" id="CYKH01000991">
    <property type="protein sequence ID" value="CUI14328.1"/>
    <property type="molecule type" value="Genomic_DNA"/>
</dbReference>
<feature type="non-terminal residue" evidence="2">
    <location>
        <position position="1"/>
    </location>
</feature>
<reference evidence="3" key="1">
    <citation type="submission" date="2015-09" db="EMBL/GenBank/DDBJ databases">
        <authorList>
            <consortium name="Pathogen Informatics"/>
        </authorList>
    </citation>
    <scope>NUCLEOTIDE SEQUENCE [LARGE SCALE GENOMIC DNA]</scope>
    <source>
        <strain evidence="3">Lake Konstanz</strain>
    </source>
</reference>
<name>A0A0S4KFH0_BODSA</name>
<organism evidence="2 3">
    <name type="scientific">Bodo saltans</name>
    <name type="common">Flagellated protozoan</name>
    <dbReference type="NCBI Taxonomy" id="75058"/>
    <lineage>
        <taxon>Eukaryota</taxon>
        <taxon>Discoba</taxon>
        <taxon>Euglenozoa</taxon>
        <taxon>Kinetoplastea</taxon>
        <taxon>Metakinetoplastina</taxon>
        <taxon>Eubodonida</taxon>
        <taxon>Bodonidae</taxon>
        <taxon>Bodo</taxon>
    </lineage>
</organism>
<evidence type="ECO:0000313" key="2">
    <source>
        <dbReference type="EMBL" id="CUI14328.1"/>
    </source>
</evidence>
<feature type="compositionally biased region" description="Polar residues" evidence="1">
    <location>
        <begin position="50"/>
        <end position="69"/>
    </location>
</feature>
<proteinExistence type="predicted"/>
<sequence length="248" mass="26080">SYGSGGAGLPITAHEILSPIIEAVVQQLKANTGPPPPTPSNSSSRVRKNSPPNHSIASPPASHSQQVSPLASHYRQHGSLAPTVARSPQANHDGGAQSAKGVKSSVSPHRSTSIFQKKSPAGPHQLLDSPSGLFSPPPRAPPSPFHHTTSDIVDQFFERVGTLHSDTTTSSSVQNSGFQSLRATKSRSSAIGPQPGGTPAQLYHRSRSGSSRGRVEENSDDSSSTRVYYRPVQLPVSLETLRGKTKPG</sequence>
<feature type="region of interest" description="Disordered" evidence="1">
    <location>
        <begin position="27"/>
        <end position="152"/>
    </location>
</feature>
<dbReference type="Proteomes" id="UP000051952">
    <property type="component" value="Unassembled WGS sequence"/>
</dbReference>
<evidence type="ECO:0000256" key="1">
    <source>
        <dbReference type="SAM" id="MobiDB-lite"/>
    </source>
</evidence>
<keyword evidence="3" id="KW-1185">Reference proteome</keyword>
<protein>
    <submittedName>
        <fullName evidence="2">Uncharacterized protein</fullName>
    </submittedName>
</protein>
<accession>A0A0S4KFH0</accession>
<gene>
    <name evidence="2" type="ORF">BSAL_85055</name>
</gene>
<feature type="compositionally biased region" description="Polar residues" evidence="1">
    <location>
        <begin position="104"/>
        <end position="116"/>
    </location>
</feature>
<feature type="region of interest" description="Disordered" evidence="1">
    <location>
        <begin position="165"/>
        <end position="233"/>
    </location>
</feature>
<feature type="compositionally biased region" description="Pro residues" evidence="1">
    <location>
        <begin position="135"/>
        <end position="144"/>
    </location>
</feature>
<dbReference type="VEuPathDB" id="TriTrypDB:BSAL_85055"/>
<feature type="compositionally biased region" description="Polar residues" evidence="1">
    <location>
        <begin position="165"/>
        <end position="191"/>
    </location>
</feature>
<evidence type="ECO:0000313" key="3">
    <source>
        <dbReference type="Proteomes" id="UP000051952"/>
    </source>
</evidence>